<evidence type="ECO:0000313" key="4">
    <source>
        <dbReference type="EMBL" id="XDJ42843.1"/>
    </source>
</evidence>
<evidence type="ECO:0000259" key="3">
    <source>
        <dbReference type="Pfam" id="PF21447"/>
    </source>
</evidence>
<dbReference type="Gene3D" id="3.30.420.40">
    <property type="match status" value="1"/>
</dbReference>
<dbReference type="AlphaFoldDB" id="A0AB39CLM2"/>
<dbReference type="RefSeq" id="WP_368643844.1">
    <property type="nucleotide sequence ID" value="NZ_CP158252.1"/>
</dbReference>
<dbReference type="Pfam" id="PF21447">
    <property type="entry name" value="Ppx-GppA_III"/>
    <property type="match status" value="1"/>
</dbReference>
<evidence type="ECO:0000256" key="1">
    <source>
        <dbReference type="ARBA" id="ARBA00022801"/>
    </source>
</evidence>
<dbReference type="InterPro" id="IPR030673">
    <property type="entry name" value="PyroPPase_GppA_Ppx"/>
</dbReference>
<dbReference type="InterPro" id="IPR003695">
    <property type="entry name" value="Ppx_GppA_N"/>
</dbReference>
<dbReference type="InterPro" id="IPR050273">
    <property type="entry name" value="GppA/Ppx_hydrolase"/>
</dbReference>
<keyword evidence="1" id="KW-0378">Hydrolase</keyword>
<feature type="domain" description="Ppx/GppA phosphatase N-terminal" evidence="2">
    <location>
        <begin position="35"/>
        <end position="304"/>
    </location>
</feature>
<proteinExistence type="predicted"/>
<dbReference type="PANTHER" id="PTHR30005">
    <property type="entry name" value="EXOPOLYPHOSPHATASE"/>
    <property type="match status" value="1"/>
</dbReference>
<evidence type="ECO:0000259" key="2">
    <source>
        <dbReference type="Pfam" id="PF02541"/>
    </source>
</evidence>
<dbReference type="EMBL" id="CP158252">
    <property type="protein sequence ID" value="XDJ42843.1"/>
    <property type="molecule type" value="Genomic_DNA"/>
</dbReference>
<reference evidence="4" key="1">
    <citation type="submission" date="2024-05" db="EMBL/GenBank/DDBJ databases">
        <authorList>
            <person name="Luo Y.-C."/>
            <person name="Nicholds J."/>
            <person name="Mortimer T."/>
            <person name="Maboni G."/>
        </authorList>
    </citation>
    <scope>NUCLEOTIDE SEQUENCE</scope>
    <source>
        <strain evidence="4">153920</strain>
    </source>
</reference>
<gene>
    <name evidence="4" type="ORF">ABRY99_04530</name>
</gene>
<dbReference type="InterPro" id="IPR048950">
    <property type="entry name" value="Ppx_GppA_C"/>
</dbReference>
<sequence>MDNRLASIDLGSNTFRLSIGRVVRHGASAQIYAEDKLRELVALANGLDDHMRIDAATVEQALAALRRFGERLRGFPPANVRAVATNTFRVARNAAEILPAAEQALGFPIEIISGQEEARLIYLGVIQDLPPSDHRRLVIDIGGGSTEFIIGRRGQPLELASLEMGCTTWTRQFFPQGRITPARMRQAILAARGALESISSRYRGTGWEEAYGSSGTAKGLLAVLTENGFSPRDITLDGMEQLRDALERKGVVRLEDWAGLKAERVPVLPGGLAIMIAAFQELGIDRMQAGDGALRVGVLHDLLGRDLHQDQRDETVRQMRDRYQLDTAQAGRVRTLALQFFDQLGLEAGTETAELRRALGWTADLHEIGLAIARGDYHKHSAYILQHADMPGFSHDDQRLLAFLALGHQGRLAKVRSYAPDRARWLALCCLRLAVLLLRRREPLGALPLRLDVHAQHVCLHIQPGWLAARPLSGFQLKKEAAIWRKAGFVLEVVER</sequence>
<dbReference type="CDD" id="cd24053">
    <property type="entry name" value="ASKHA_NBD_EcPPX-GppA-like"/>
    <property type="match status" value="1"/>
</dbReference>
<dbReference type="SUPFAM" id="SSF109604">
    <property type="entry name" value="HD-domain/PDEase-like"/>
    <property type="match status" value="1"/>
</dbReference>
<dbReference type="Pfam" id="PF02541">
    <property type="entry name" value="Ppx-GppA"/>
    <property type="match status" value="1"/>
</dbReference>
<dbReference type="GO" id="GO:0016462">
    <property type="term" value="F:pyrophosphatase activity"/>
    <property type="evidence" value="ECO:0007669"/>
    <property type="project" value="TreeGrafter"/>
</dbReference>
<dbReference type="Gene3D" id="3.30.420.150">
    <property type="entry name" value="Exopolyphosphatase. Domain 2"/>
    <property type="match status" value="1"/>
</dbReference>
<dbReference type="InterPro" id="IPR043129">
    <property type="entry name" value="ATPase_NBD"/>
</dbReference>
<dbReference type="PIRSF" id="PIRSF001267">
    <property type="entry name" value="Pyrophosphatase_GppA_Ppx"/>
    <property type="match status" value="1"/>
</dbReference>
<dbReference type="PANTHER" id="PTHR30005:SF0">
    <property type="entry name" value="RETROGRADE REGULATION PROTEIN 2"/>
    <property type="match status" value="1"/>
</dbReference>
<protein>
    <submittedName>
        <fullName evidence="4">Ppx/GppA phosphatase family protein</fullName>
    </submittedName>
</protein>
<name>A0AB39CLM2_9BURK</name>
<dbReference type="SUPFAM" id="SSF53067">
    <property type="entry name" value="Actin-like ATPase domain"/>
    <property type="match status" value="2"/>
</dbReference>
<dbReference type="Gene3D" id="1.10.3210.10">
    <property type="entry name" value="Hypothetical protein af1432"/>
    <property type="match status" value="1"/>
</dbReference>
<feature type="domain" description="Ppx/GppA phosphatase C-terminal" evidence="3">
    <location>
        <begin position="312"/>
        <end position="480"/>
    </location>
</feature>
<accession>A0AB39CLM2</accession>
<organism evidence="4">
    <name type="scientific">Castellaniella ginsengisoli</name>
    <dbReference type="NCBI Taxonomy" id="546114"/>
    <lineage>
        <taxon>Bacteria</taxon>
        <taxon>Pseudomonadati</taxon>
        <taxon>Pseudomonadota</taxon>
        <taxon>Betaproteobacteria</taxon>
        <taxon>Burkholderiales</taxon>
        <taxon>Alcaligenaceae</taxon>
        <taxon>Castellaniella</taxon>
    </lineage>
</organism>